<keyword evidence="1" id="KW-0863">Zinc-finger</keyword>
<evidence type="ECO:0000256" key="1">
    <source>
        <dbReference type="PROSITE-ProRule" id="PRU00047"/>
    </source>
</evidence>
<evidence type="ECO:0000313" key="4">
    <source>
        <dbReference type="Proteomes" id="UP001515500"/>
    </source>
</evidence>
<dbReference type="RefSeq" id="XP_039140482.1">
    <property type="nucleotide sequence ID" value="XM_039284548.1"/>
</dbReference>
<evidence type="ECO:0000259" key="3">
    <source>
        <dbReference type="PROSITE" id="PS50158"/>
    </source>
</evidence>
<dbReference type="GeneID" id="120277694"/>
<feature type="domain" description="CCHC-type" evidence="3">
    <location>
        <begin position="69"/>
        <end position="85"/>
    </location>
</feature>
<dbReference type="AlphaFoldDB" id="A0AB40CK87"/>
<feature type="compositionally biased region" description="Low complexity" evidence="2">
    <location>
        <begin position="107"/>
        <end position="124"/>
    </location>
</feature>
<protein>
    <submittedName>
        <fullName evidence="5">Uncharacterized protein LOC120277694</fullName>
    </submittedName>
</protein>
<accession>A0AB40CK87</accession>
<dbReference type="GO" id="GO:0003676">
    <property type="term" value="F:nucleic acid binding"/>
    <property type="evidence" value="ECO:0007669"/>
    <property type="project" value="InterPro"/>
</dbReference>
<dbReference type="InterPro" id="IPR036875">
    <property type="entry name" value="Znf_CCHC_sf"/>
</dbReference>
<proteinExistence type="predicted"/>
<keyword evidence="1" id="KW-0862">Zinc</keyword>
<dbReference type="SUPFAM" id="SSF57756">
    <property type="entry name" value="Retrovirus zinc finger-like domains"/>
    <property type="match status" value="1"/>
</dbReference>
<reference evidence="5" key="1">
    <citation type="submission" date="2025-08" db="UniProtKB">
        <authorList>
            <consortium name="RefSeq"/>
        </authorList>
    </citation>
    <scope>IDENTIFICATION</scope>
</reference>
<feature type="region of interest" description="Disordered" evidence="2">
    <location>
        <begin position="1"/>
        <end position="29"/>
    </location>
</feature>
<evidence type="ECO:0000313" key="5">
    <source>
        <dbReference type="RefSeq" id="XP_039140482.1"/>
    </source>
</evidence>
<dbReference type="SMART" id="SM00343">
    <property type="entry name" value="ZnF_C2HC"/>
    <property type="match status" value="1"/>
</dbReference>
<feature type="compositionally biased region" description="Low complexity" evidence="2">
    <location>
        <begin position="1"/>
        <end position="24"/>
    </location>
</feature>
<evidence type="ECO:0000256" key="2">
    <source>
        <dbReference type="SAM" id="MobiDB-lite"/>
    </source>
</evidence>
<dbReference type="PROSITE" id="PS50158">
    <property type="entry name" value="ZF_CCHC"/>
    <property type="match status" value="1"/>
</dbReference>
<feature type="region of interest" description="Disordered" evidence="2">
    <location>
        <begin position="85"/>
        <end position="152"/>
    </location>
</feature>
<sequence length="172" mass="18125">MSQPSKKSRGESSSSGAPSLVSSRVPPPAPVAAEFTTFEQCVACRISRELGGGVGIVISSMEGRCREPRRCYQCGQADHIRTQCPLLTRGDPASGLNPGHPTQSRGSQPAAQAQTTATRSVAASNTPQSGGARPQTRSQTRIFALTNEEPKCEADMITGEEVLARGKDLAEE</sequence>
<dbReference type="InterPro" id="IPR001878">
    <property type="entry name" value="Znf_CCHC"/>
</dbReference>
<gene>
    <name evidence="5" type="primary">LOC120277694</name>
</gene>
<keyword evidence="4" id="KW-1185">Reference proteome</keyword>
<name>A0AB40CK87_DIOCR</name>
<feature type="compositionally biased region" description="Polar residues" evidence="2">
    <location>
        <begin position="125"/>
        <end position="141"/>
    </location>
</feature>
<organism evidence="4 5">
    <name type="scientific">Dioscorea cayennensis subsp. rotundata</name>
    <name type="common">White Guinea yam</name>
    <name type="synonym">Dioscorea rotundata</name>
    <dbReference type="NCBI Taxonomy" id="55577"/>
    <lineage>
        <taxon>Eukaryota</taxon>
        <taxon>Viridiplantae</taxon>
        <taxon>Streptophyta</taxon>
        <taxon>Embryophyta</taxon>
        <taxon>Tracheophyta</taxon>
        <taxon>Spermatophyta</taxon>
        <taxon>Magnoliopsida</taxon>
        <taxon>Liliopsida</taxon>
        <taxon>Dioscoreales</taxon>
        <taxon>Dioscoreaceae</taxon>
        <taxon>Dioscorea</taxon>
    </lineage>
</organism>
<keyword evidence="1" id="KW-0479">Metal-binding</keyword>
<dbReference type="Proteomes" id="UP001515500">
    <property type="component" value="Chromosome 15"/>
</dbReference>
<dbReference type="GO" id="GO:0008270">
    <property type="term" value="F:zinc ion binding"/>
    <property type="evidence" value="ECO:0007669"/>
    <property type="project" value="UniProtKB-KW"/>
</dbReference>
<dbReference type="Pfam" id="PF00098">
    <property type="entry name" value="zf-CCHC"/>
    <property type="match status" value="1"/>
</dbReference>